<dbReference type="Gene3D" id="3.40.30.10">
    <property type="entry name" value="Glutaredoxin"/>
    <property type="match status" value="1"/>
</dbReference>
<dbReference type="AlphaFoldDB" id="S9UYQ1"/>
<evidence type="ECO:0000313" key="4">
    <source>
        <dbReference type="Proteomes" id="UP000015354"/>
    </source>
</evidence>
<protein>
    <submittedName>
        <fullName evidence="3">Thioredoxin 1</fullName>
    </submittedName>
</protein>
<dbReference type="InterPro" id="IPR036249">
    <property type="entry name" value="Thioredoxin-like_sf"/>
</dbReference>
<organism evidence="3 4">
    <name type="scientific">Strigomonas culicis</name>
    <dbReference type="NCBI Taxonomy" id="28005"/>
    <lineage>
        <taxon>Eukaryota</taxon>
        <taxon>Discoba</taxon>
        <taxon>Euglenozoa</taxon>
        <taxon>Kinetoplastea</taxon>
        <taxon>Metakinetoplastina</taxon>
        <taxon>Trypanosomatida</taxon>
        <taxon>Trypanosomatidae</taxon>
        <taxon>Strigomonadinae</taxon>
        <taxon>Strigomonas</taxon>
    </lineage>
</organism>
<keyword evidence="1" id="KW-1015">Disulfide bond</keyword>
<accession>S9UYQ1</accession>
<name>S9UYQ1_9TRYP</name>
<gene>
    <name evidence="3" type="ORF">STCU_11865</name>
</gene>
<dbReference type="Proteomes" id="UP000015354">
    <property type="component" value="Unassembled WGS sequence"/>
</dbReference>
<keyword evidence="4" id="KW-1185">Reference proteome</keyword>
<dbReference type="OrthoDB" id="10263751at2759"/>
<dbReference type="CDD" id="cd02947">
    <property type="entry name" value="TRX_family"/>
    <property type="match status" value="1"/>
</dbReference>
<dbReference type="SUPFAM" id="SSF52833">
    <property type="entry name" value="Thioredoxin-like"/>
    <property type="match status" value="1"/>
</dbReference>
<proteinExistence type="predicted"/>
<evidence type="ECO:0000256" key="1">
    <source>
        <dbReference type="ARBA" id="ARBA00023157"/>
    </source>
</evidence>
<evidence type="ECO:0000259" key="2">
    <source>
        <dbReference type="Pfam" id="PF00085"/>
    </source>
</evidence>
<sequence>MNIAPQIEQLAASKQHVNFCKVDVDRATDVMRAYPVKCMPTFKFFKGGSVVESFEGADINSVMRIVSNNEVLPPPPIPSDEVLNNMKPKELLALMRQLHISAVGLFEKPELIEQIKKFR</sequence>
<evidence type="ECO:0000313" key="3">
    <source>
        <dbReference type="EMBL" id="EPY15645.1"/>
    </source>
</evidence>
<dbReference type="EMBL" id="ATMH01011873">
    <property type="protein sequence ID" value="EPY15645.1"/>
    <property type="molecule type" value="Genomic_DNA"/>
</dbReference>
<comment type="caution">
    <text evidence="3">The sequence shown here is derived from an EMBL/GenBank/DDBJ whole genome shotgun (WGS) entry which is preliminary data.</text>
</comment>
<reference evidence="3 4" key="1">
    <citation type="journal article" date="2013" name="PLoS ONE">
        <title>Predicting the Proteins of Angomonas deanei, Strigomonas culicis and Their Respective Endosymbionts Reveals New Aspects of the Trypanosomatidae Family.</title>
        <authorList>
            <person name="Motta M.C."/>
            <person name="Martins A.C."/>
            <person name="de Souza S.S."/>
            <person name="Catta-Preta C.M."/>
            <person name="Silva R."/>
            <person name="Klein C.C."/>
            <person name="de Almeida L.G."/>
            <person name="de Lima Cunha O."/>
            <person name="Ciapina L.P."/>
            <person name="Brocchi M."/>
            <person name="Colabardini A.C."/>
            <person name="de Araujo Lima B."/>
            <person name="Machado C.R."/>
            <person name="de Almeida Soares C.M."/>
            <person name="Probst C.M."/>
            <person name="de Menezes C.B."/>
            <person name="Thompson C.E."/>
            <person name="Bartholomeu D.C."/>
            <person name="Gradia D.F."/>
            <person name="Pavoni D.P."/>
            <person name="Grisard E.C."/>
            <person name="Fantinatti-Garboggini F."/>
            <person name="Marchini F.K."/>
            <person name="Rodrigues-Luiz G.F."/>
            <person name="Wagner G."/>
            <person name="Goldman G.H."/>
            <person name="Fietto J.L."/>
            <person name="Elias M.C."/>
            <person name="Goldman M.H."/>
            <person name="Sagot M.F."/>
            <person name="Pereira M."/>
            <person name="Stoco P.H."/>
            <person name="de Mendonca-Neto R.P."/>
            <person name="Teixeira S.M."/>
            <person name="Maciel T.E."/>
            <person name="de Oliveira Mendes T.A."/>
            <person name="Urmenyi T.P."/>
            <person name="de Souza W."/>
            <person name="Schenkman S."/>
            <person name="de Vasconcelos A.T."/>
        </authorList>
    </citation>
    <scope>NUCLEOTIDE SEQUENCE [LARGE SCALE GENOMIC DNA]</scope>
</reference>
<dbReference type="PANTHER" id="PTHR46115">
    <property type="entry name" value="THIOREDOXIN-LIKE PROTEIN 1"/>
    <property type="match status" value="1"/>
</dbReference>
<feature type="domain" description="Thioredoxin" evidence="2">
    <location>
        <begin position="2"/>
        <end position="59"/>
    </location>
</feature>
<dbReference type="Pfam" id="PF00085">
    <property type="entry name" value="Thioredoxin"/>
    <property type="match status" value="1"/>
</dbReference>
<dbReference type="InterPro" id="IPR013766">
    <property type="entry name" value="Thioredoxin_domain"/>
</dbReference>